<dbReference type="PANTHER" id="PTHR36124">
    <property type="match status" value="1"/>
</dbReference>
<dbReference type="OrthoDB" id="545169at2759"/>
<gene>
    <name evidence="2" type="ORF">N7456_001747</name>
</gene>
<evidence type="ECO:0000259" key="1">
    <source>
        <dbReference type="Pfam" id="PF09995"/>
    </source>
</evidence>
<dbReference type="Pfam" id="PF09995">
    <property type="entry name" value="MPAB_Lcp_cat"/>
    <property type="match status" value="1"/>
</dbReference>
<organism evidence="2 3">
    <name type="scientific">Penicillium angulare</name>
    <dbReference type="NCBI Taxonomy" id="116970"/>
    <lineage>
        <taxon>Eukaryota</taxon>
        <taxon>Fungi</taxon>
        <taxon>Dikarya</taxon>
        <taxon>Ascomycota</taxon>
        <taxon>Pezizomycotina</taxon>
        <taxon>Eurotiomycetes</taxon>
        <taxon>Eurotiomycetidae</taxon>
        <taxon>Eurotiales</taxon>
        <taxon>Aspergillaceae</taxon>
        <taxon>Penicillium</taxon>
    </lineage>
</organism>
<dbReference type="InterPro" id="IPR018713">
    <property type="entry name" value="MPAB/Lcp_cat_dom"/>
</dbReference>
<dbReference type="InterPro" id="IPR046366">
    <property type="entry name" value="MPAB"/>
</dbReference>
<name>A0A9W9G6Z3_9EURO</name>
<protein>
    <recommendedName>
        <fullName evidence="1">ER-bound oxygenase mpaB/mpaB'/Rubber oxygenase catalytic domain-containing protein</fullName>
    </recommendedName>
</protein>
<feature type="domain" description="ER-bound oxygenase mpaB/mpaB'/Rubber oxygenase catalytic" evidence="1">
    <location>
        <begin position="98"/>
        <end position="269"/>
    </location>
</feature>
<dbReference type="Proteomes" id="UP001149165">
    <property type="component" value="Unassembled WGS sequence"/>
</dbReference>
<dbReference type="AlphaFoldDB" id="A0A9W9G6Z3"/>
<reference evidence="2" key="1">
    <citation type="submission" date="2022-11" db="EMBL/GenBank/DDBJ databases">
        <authorList>
            <person name="Petersen C."/>
        </authorList>
    </citation>
    <scope>NUCLEOTIDE SEQUENCE</scope>
    <source>
        <strain evidence="2">IBT 30069</strain>
    </source>
</reference>
<keyword evidence="3" id="KW-1185">Reference proteome</keyword>
<comment type="caution">
    <text evidence="2">The sequence shown here is derived from an EMBL/GenBank/DDBJ whole genome shotgun (WGS) entry which is preliminary data.</text>
</comment>
<dbReference type="PANTHER" id="PTHR36124:SF1">
    <property type="entry name" value="ER-BOUND OXYGENASE MPAB_MPAB'_RUBBER OXYGENASE CATALYTIC DOMAIN-CONTAINING PROTEIN"/>
    <property type="match status" value="1"/>
</dbReference>
<sequence>MLLLAIVIPVLGYLLLVEKLRFRRKNSLALKYPYGDRQSFRHMTLDDAFDIQSGLAELEFPTIFSTSIFFALFKTYGTPSISKLLVTTGELRNPTSASKRAADTGVLLTEIVLNKPKSIRNLDAIARMNWLHDRYRKAGKIEDEDMLYTLSLFVLEPVRGVQRFEWRRLSDLEICALAVYWKSLGEAMDIPYEVLPSAKSGWEDGLHWLEELEIWSKAYDFENTVPDENNRVLAFATLDIGLTNVPSIFRGVAMQLMAALLGKRLRRAMM</sequence>
<proteinExistence type="predicted"/>
<accession>A0A9W9G6Z3</accession>
<dbReference type="EMBL" id="JAPQKH010000002">
    <property type="protein sequence ID" value="KAJ5113213.1"/>
    <property type="molecule type" value="Genomic_DNA"/>
</dbReference>
<evidence type="ECO:0000313" key="3">
    <source>
        <dbReference type="Proteomes" id="UP001149165"/>
    </source>
</evidence>
<dbReference type="GO" id="GO:0016491">
    <property type="term" value="F:oxidoreductase activity"/>
    <property type="evidence" value="ECO:0007669"/>
    <property type="project" value="InterPro"/>
</dbReference>
<evidence type="ECO:0000313" key="2">
    <source>
        <dbReference type="EMBL" id="KAJ5113213.1"/>
    </source>
</evidence>
<reference evidence="2" key="2">
    <citation type="journal article" date="2023" name="IMA Fungus">
        <title>Comparative genomic study of the Penicillium genus elucidates a diverse pangenome and 15 lateral gene transfer events.</title>
        <authorList>
            <person name="Petersen C."/>
            <person name="Sorensen T."/>
            <person name="Nielsen M.R."/>
            <person name="Sondergaard T.E."/>
            <person name="Sorensen J.L."/>
            <person name="Fitzpatrick D.A."/>
            <person name="Frisvad J.C."/>
            <person name="Nielsen K.L."/>
        </authorList>
    </citation>
    <scope>NUCLEOTIDE SEQUENCE</scope>
    <source>
        <strain evidence="2">IBT 30069</strain>
    </source>
</reference>